<proteinExistence type="predicted"/>
<evidence type="ECO:0000256" key="2">
    <source>
        <dbReference type="ARBA" id="ARBA00022729"/>
    </source>
</evidence>
<evidence type="ECO:0000256" key="1">
    <source>
        <dbReference type="ARBA" id="ARBA00004167"/>
    </source>
</evidence>
<keyword evidence="2 3" id="KW-0732">Signal</keyword>
<dbReference type="GO" id="GO:0016020">
    <property type="term" value="C:membrane"/>
    <property type="evidence" value="ECO:0007669"/>
    <property type="project" value="UniProtKB-SubCell"/>
</dbReference>
<keyword evidence="6" id="KW-1185">Reference proteome</keyword>
<dbReference type="PANTHER" id="PTHR33355:SF1">
    <property type="entry name" value="WALL-ASSOCIATED RECEPTOR KINASE-LIKE 15"/>
    <property type="match status" value="1"/>
</dbReference>
<accession>A0A803PE17</accession>
<evidence type="ECO:0000313" key="5">
    <source>
        <dbReference type="EnsemblPlants" id="cds.evm.model.04.1668"/>
    </source>
</evidence>
<protein>
    <recommendedName>
        <fullName evidence="4">Wall-associated receptor kinase galacturonan-binding domain-containing protein</fullName>
    </recommendedName>
</protein>
<dbReference type="PANTHER" id="PTHR33355">
    <property type="entry name" value="WALL-ASSOCIATED RECEPTOR KINASE CARBOXY-TERMINAL PROTEIN-RELATED"/>
    <property type="match status" value="1"/>
</dbReference>
<sequence>MENHHRLPLILFYLLLLLIFITPRRTLASDPSCRNMCGSTQVKYPFGTGYGCGSPRFQPYVTCAPTDDNRDHDHLVLTTHTGSYPITSISYTTSTLTITPPSMSTCFNMQPSQSNFGLDWPSPFQLGPSTFILLSCQPPTSSLTVKDSSTVCDPNSHLCASIYTCPSVVALGLPLFPPTNTCCVYAPANLDGKDELNLRKMKCSAFASVVSLGDYATDPARWQYGVTLGYNNGVLESNVVETKCKSCEISDGVCGYSTTNSDHDHDHDNSFLCVCKNGLNTTTDCNNGAVPYYAQDAFWGSSVSSLPTWKFWYGILAGMTICMAV</sequence>
<gene>
    <name evidence="5" type="primary">LOC115713966</name>
</gene>
<dbReference type="Pfam" id="PF13947">
    <property type="entry name" value="GUB_WAK_bind"/>
    <property type="match status" value="1"/>
</dbReference>
<name>A0A803PE17_CANSA</name>
<reference evidence="5" key="1">
    <citation type="submission" date="2018-11" db="EMBL/GenBank/DDBJ databases">
        <authorList>
            <person name="Grassa J C."/>
        </authorList>
    </citation>
    <scope>NUCLEOTIDE SEQUENCE [LARGE SCALE GENOMIC DNA]</scope>
</reference>
<dbReference type="GO" id="GO:0030247">
    <property type="term" value="F:polysaccharide binding"/>
    <property type="evidence" value="ECO:0007669"/>
    <property type="project" value="InterPro"/>
</dbReference>
<comment type="subcellular location">
    <subcellularLocation>
        <location evidence="1">Membrane</location>
        <topology evidence="1">Single-pass membrane protein</topology>
    </subcellularLocation>
</comment>
<reference evidence="5" key="2">
    <citation type="submission" date="2021-03" db="UniProtKB">
        <authorList>
            <consortium name="EnsemblPlants"/>
        </authorList>
    </citation>
    <scope>IDENTIFICATION</scope>
</reference>
<dbReference type="EnsemblPlants" id="evm.model.04.1668">
    <property type="protein sequence ID" value="cds.evm.model.04.1668"/>
    <property type="gene ID" value="evm.TU.04.1668"/>
</dbReference>
<dbReference type="EMBL" id="UZAU01000399">
    <property type="status" value="NOT_ANNOTATED_CDS"/>
    <property type="molecule type" value="Genomic_DNA"/>
</dbReference>
<evidence type="ECO:0000259" key="4">
    <source>
        <dbReference type="Pfam" id="PF13947"/>
    </source>
</evidence>
<dbReference type="Proteomes" id="UP000596661">
    <property type="component" value="Chromosome 4"/>
</dbReference>
<dbReference type="AlphaFoldDB" id="A0A803PE17"/>
<dbReference type="Gramene" id="evm.model.04.1668">
    <property type="protein sequence ID" value="cds.evm.model.04.1668"/>
    <property type="gene ID" value="evm.TU.04.1668"/>
</dbReference>
<dbReference type="InterPro" id="IPR025287">
    <property type="entry name" value="WAK_GUB"/>
</dbReference>
<feature type="chain" id="PRO_5030940220" description="Wall-associated receptor kinase galacturonan-binding domain-containing protein" evidence="3">
    <location>
        <begin position="29"/>
        <end position="325"/>
    </location>
</feature>
<organism evidence="5 6">
    <name type="scientific">Cannabis sativa</name>
    <name type="common">Hemp</name>
    <name type="synonym">Marijuana</name>
    <dbReference type="NCBI Taxonomy" id="3483"/>
    <lineage>
        <taxon>Eukaryota</taxon>
        <taxon>Viridiplantae</taxon>
        <taxon>Streptophyta</taxon>
        <taxon>Embryophyta</taxon>
        <taxon>Tracheophyta</taxon>
        <taxon>Spermatophyta</taxon>
        <taxon>Magnoliopsida</taxon>
        <taxon>eudicotyledons</taxon>
        <taxon>Gunneridae</taxon>
        <taxon>Pentapetalae</taxon>
        <taxon>rosids</taxon>
        <taxon>fabids</taxon>
        <taxon>Rosales</taxon>
        <taxon>Cannabaceae</taxon>
        <taxon>Cannabis</taxon>
    </lineage>
</organism>
<evidence type="ECO:0000313" key="6">
    <source>
        <dbReference type="Proteomes" id="UP000596661"/>
    </source>
</evidence>
<dbReference type="OMA" id="CGSPRFY"/>
<feature type="domain" description="Wall-associated receptor kinase galacturonan-binding" evidence="4">
    <location>
        <begin position="33"/>
        <end position="99"/>
    </location>
</feature>
<feature type="signal peptide" evidence="3">
    <location>
        <begin position="1"/>
        <end position="28"/>
    </location>
</feature>
<evidence type="ECO:0000256" key="3">
    <source>
        <dbReference type="SAM" id="SignalP"/>
    </source>
</evidence>
<dbReference type="OrthoDB" id="1933476at2759"/>